<proteinExistence type="predicted"/>
<dbReference type="AlphaFoldDB" id="A0A0E9Q665"/>
<protein>
    <submittedName>
        <fullName evidence="1">Uncharacterized protein</fullName>
    </submittedName>
</protein>
<evidence type="ECO:0000313" key="1">
    <source>
        <dbReference type="EMBL" id="JAH12366.1"/>
    </source>
</evidence>
<sequence>MFNYMNGLLWFHMWATRMF</sequence>
<organism evidence="1">
    <name type="scientific">Anguilla anguilla</name>
    <name type="common">European freshwater eel</name>
    <name type="synonym">Muraena anguilla</name>
    <dbReference type="NCBI Taxonomy" id="7936"/>
    <lineage>
        <taxon>Eukaryota</taxon>
        <taxon>Metazoa</taxon>
        <taxon>Chordata</taxon>
        <taxon>Craniata</taxon>
        <taxon>Vertebrata</taxon>
        <taxon>Euteleostomi</taxon>
        <taxon>Actinopterygii</taxon>
        <taxon>Neopterygii</taxon>
        <taxon>Teleostei</taxon>
        <taxon>Anguilliformes</taxon>
        <taxon>Anguillidae</taxon>
        <taxon>Anguilla</taxon>
    </lineage>
</organism>
<reference evidence="1" key="2">
    <citation type="journal article" date="2015" name="Fish Shellfish Immunol.">
        <title>Early steps in the European eel (Anguilla anguilla)-Vibrio vulnificus interaction in the gills: Role of the RtxA13 toxin.</title>
        <authorList>
            <person name="Callol A."/>
            <person name="Pajuelo D."/>
            <person name="Ebbesson L."/>
            <person name="Teles M."/>
            <person name="MacKenzie S."/>
            <person name="Amaro C."/>
        </authorList>
    </citation>
    <scope>NUCLEOTIDE SEQUENCE</scope>
</reference>
<reference evidence="1" key="1">
    <citation type="submission" date="2014-11" db="EMBL/GenBank/DDBJ databases">
        <authorList>
            <person name="Amaro Gonzalez C."/>
        </authorList>
    </citation>
    <scope>NUCLEOTIDE SEQUENCE</scope>
</reference>
<accession>A0A0E9Q665</accession>
<dbReference type="EMBL" id="GBXM01096211">
    <property type="protein sequence ID" value="JAH12366.1"/>
    <property type="molecule type" value="Transcribed_RNA"/>
</dbReference>
<name>A0A0E9Q665_ANGAN</name>